<evidence type="ECO:0000313" key="10">
    <source>
        <dbReference type="Proteomes" id="UP001295423"/>
    </source>
</evidence>
<accession>A0AAD2CU27</accession>
<dbReference type="AlphaFoldDB" id="A0AAD2CU27"/>
<dbReference type="InterPro" id="IPR013969">
    <property type="entry name" value="Oligosacch_biosynth_Alg14"/>
</dbReference>
<evidence type="ECO:0000256" key="2">
    <source>
        <dbReference type="ARBA" id="ARBA00009731"/>
    </source>
</evidence>
<dbReference type="GO" id="GO:0004577">
    <property type="term" value="F:N-acetylglucosaminyldiphosphodolichol N-acetylglucosaminyltransferase activity"/>
    <property type="evidence" value="ECO:0007669"/>
    <property type="project" value="TreeGrafter"/>
</dbReference>
<dbReference type="GO" id="GO:0043541">
    <property type="term" value="C:UDP-N-acetylglucosamine transferase complex"/>
    <property type="evidence" value="ECO:0007669"/>
    <property type="project" value="TreeGrafter"/>
</dbReference>
<evidence type="ECO:0000256" key="3">
    <source>
        <dbReference type="ARBA" id="ARBA00017467"/>
    </source>
</evidence>
<evidence type="ECO:0000256" key="8">
    <source>
        <dbReference type="SAM" id="SignalP"/>
    </source>
</evidence>
<reference evidence="9" key="1">
    <citation type="submission" date="2023-08" db="EMBL/GenBank/DDBJ databases">
        <authorList>
            <person name="Audoor S."/>
            <person name="Bilcke G."/>
        </authorList>
    </citation>
    <scope>NUCLEOTIDE SEQUENCE</scope>
</reference>
<comment type="subcellular location">
    <subcellularLocation>
        <location evidence="1">Endoplasmic reticulum membrane</location>
        <topology evidence="1">Single-pass membrane protein</topology>
    </subcellularLocation>
</comment>
<keyword evidence="4" id="KW-0812">Transmembrane</keyword>
<dbReference type="PANTHER" id="PTHR12154">
    <property type="entry name" value="GLYCOSYL TRANSFERASE-RELATED"/>
    <property type="match status" value="1"/>
</dbReference>
<feature type="chain" id="PRO_5042032175" description="UDP-N-acetylglucosamine transferase subunit ALG14" evidence="8">
    <location>
        <begin position="19"/>
        <end position="207"/>
    </location>
</feature>
<keyword evidence="5" id="KW-0256">Endoplasmic reticulum</keyword>
<organism evidence="9 10">
    <name type="scientific">Cylindrotheca closterium</name>
    <dbReference type="NCBI Taxonomy" id="2856"/>
    <lineage>
        <taxon>Eukaryota</taxon>
        <taxon>Sar</taxon>
        <taxon>Stramenopiles</taxon>
        <taxon>Ochrophyta</taxon>
        <taxon>Bacillariophyta</taxon>
        <taxon>Bacillariophyceae</taxon>
        <taxon>Bacillariophycidae</taxon>
        <taxon>Bacillariales</taxon>
        <taxon>Bacillariaceae</taxon>
        <taxon>Cylindrotheca</taxon>
    </lineage>
</organism>
<evidence type="ECO:0000256" key="1">
    <source>
        <dbReference type="ARBA" id="ARBA00004389"/>
    </source>
</evidence>
<proteinExistence type="inferred from homology"/>
<dbReference type="Proteomes" id="UP001295423">
    <property type="component" value="Unassembled WGS sequence"/>
</dbReference>
<evidence type="ECO:0000256" key="7">
    <source>
        <dbReference type="ARBA" id="ARBA00023136"/>
    </source>
</evidence>
<evidence type="ECO:0000313" key="9">
    <source>
        <dbReference type="EMBL" id="CAJ1945662.1"/>
    </source>
</evidence>
<dbReference type="GO" id="GO:0006488">
    <property type="term" value="P:dolichol-linked oligosaccharide biosynthetic process"/>
    <property type="evidence" value="ECO:0007669"/>
    <property type="project" value="InterPro"/>
</dbReference>
<comment type="caution">
    <text evidence="9">The sequence shown here is derived from an EMBL/GenBank/DDBJ whole genome shotgun (WGS) entry which is preliminary data.</text>
</comment>
<dbReference type="EMBL" id="CAKOGP040001446">
    <property type="protein sequence ID" value="CAJ1945662.1"/>
    <property type="molecule type" value="Genomic_DNA"/>
</dbReference>
<dbReference type="Gene3D" id="3.40.50.2000">
    <property type="entry name" value="Glycogen Phosphorylase B"/>
    <property type="match status" value="1"/>
</dbReference>
<keyword evidence="10" id="KW-1185">Reference proteome</keyword>
<evidence type="ECO:0000256" key="6">
    <source>
        <dbReference type="ARBA" id="ARBA00022989"/>
    </source>
</evidence>
<dbReference type="PANTHER" id="PTHR12154:SF4">
    <property type="entry name" value="UDP-N-ACETYLGLUCOSAMINE TRANSFERASE SUBUNIT ALG14 HOMOLOG"/>
    <property type="match status" value="1"/>
</dbReference>
<gene>
    <name evidence="9" type="ORF">CYCCA115_LOCUS9807</name>
</gene>
<name>A0AAD2CU27_9STRA</name>
<keyword evidence="8" id="KW-0732">Signal</keyword>
<comment type="similarity">
    <text evidence="2">Belongs to the ALG14 family.</text>
</comment>
<keyword evidence="7" id="KW-0472">Membrane</keyword>
<feature type="signal peptide" evidence="8">
    <location>
        <begin position="1"/>
        <end position="18"/>
    </location>
</feature>
<evidence type="ECO:0000256" key="5">
    <source>
        <dbReference type="ARBA" id="ARBA00022824"/>
    </source>
</evidence>
<evidence type="ECO:0000256" key="4">
    <source>
        <dbReference type="ARBA" id="ARBA00022692"/>
    </source>
</evidence>
<sequence length="207" mass="23357">MLALILLLIVRAIYVIRGIRSEKPDLARRDPVKTLVVLGSGGHTTEMIQLLQQLKHESYTPLVFVVADTDITSMRRVEAFGARQPDSIYRIPRSREVGQSYLSSIVTTLWSFLHAFGIVLRIRPNVLLCNGPGTCLPIAIVTLAYRILGLCEGRIIFVESFCRVQSLSLTGKLLYHVVDLFVVHWESLQTKFPRSKVVSTFVPHRKT</sequence>
<keyword evidence="6" id="KW-1133">Transmembrane helix</keyword>
<protein>
    <recommendedName>
        <fullName evidence="3">UDP-N-acetylglucosamine transferase subunit ALG14</fullName>
    </recommendedName>
</protein>
<dbReference type="Pfam" id="PF08660">
    <property type="entry name" value="Alg14"/>
    <property type="match status" value="1"/>
</dbReference>